<dbReference type="KEGG" id="xyk:GT347_14165"/>
<gene>
    <name evidence="3" type="ORF">GT347_14165</name>
</gene>
<dbReference type="InterPro" id="IPR005064">
    <property type="entry name" value="BUG"/>
</dbReference>
<dbReference type="SUPFAM" id="SSF53850">
    <property type="entry name" value="Periplasmic binding protein-like II"/>
    <property type="match status" value="1"/>
</dbReference>
<dbReference type="Proteomes" id="UP000464787">
    <property type="component" value="Chromosome"/>
</dbReference>
<name>A0A857JF42_9BURK</name>
<dbReference type="Gene3D" id="3.40.190.10">
    <property type="entry name" value="Periplasmic binding protein-like II"/>
    <property type="match status" value="1"/>
</dbReference>
<dbReference type="PROSITE" id="PS51318">
    <property type="entry name" value="TAT"/>
    <property type="match status" value="1"/>
</dbReference>
<evidence type="ECO:0000313" key="4">
    <source>
        <dbReference type="Proteomes" id="UP000464787"/>
    </source>
</evidence>
<evidence type="ECO:0000313" key="3">
    <source>
        <dbReference type="EMBL" id="QHJ01553.1"/>
    </source>
</evidence>
<keyword evidence="2" id="KW-0732">Signal</keyword>
<proteinExistence type="inferred from homology"/>
<organism evidence="3 4">
    <name type="scientific">Xylophilus rhododendri</name>
    <dbReference type="NCBI Taxonomy" id="2697032"/>
    <lineage>
        <taxon>Bacteria</taxon>
        <taxon>Pseudomonadati</taxon>
        <taxon>Pseudomonadota</taxon>
        <taxon>Betaproteobacteria</taxon>
        <taxon>Burkholderiales</taxon>
        <taxon>Xylophilus</taxon>
    </lineage>
</organism>
<dbReference type="PANTHER" id="PTHR42928:SF5">
    <property type="entry name" value="BLR1237 PROTEIN"/>
    <property type="match status" value="1"/>
</dbReference>
<dbReference type="Gene3D" id="3.40.190.150">
    <property type="entry name" value="Bordetella uptake gene, domain 1"/>
    <property type="match status" value="1"/>
</dbReference>
<evidence type="ECO:0000256" key="1">
    <source>
        <dbReference type="ARBA" id="ARBA00006987"/>
    </source>
</evidence>
<dbReference type="EMBL" id="CP047650">
    <property type="protein sequence ID" value="QHJ01553.1"/>
    <property type="molecule type" value="Genomic_DNA"/>
</dbReference>
<reference evidence="3 4" key="1">
    <citation type="submission" date="2020-01" db="EMBL/GenBank/DDBJ databases">
        <title>Genome sequencing of strain KACC 21265.</title>
        <authorList>
            <person name="Heo J."/>
            <person name="Kim S.-J."/>
            <person name="Kim J.-S."/>
            <person name="Hong S.-B."/>
            <person name="Kwon S.-W."/>
        </authorList>
    </citation>
    <scope>NUCLEOTIDE SEQUENCE [LARGE SCALE GENOMIC DNA]</scope>
    <source>
        <strain evidence="3 4">KACC 21265</strain>
    </source>
</reference>
<dbReference type="InterPro" id="IPR042100">
    <property type="entry name" value="Bug_dom1"/>
</dbReference>
<comment type="similarity">
    <text evidence="1">Belongs to the UPF0065 (bug) family.</text>
</comment>
<feature type="chain" id="PRO_5032686024" evidence="2">
    <location>
        <begin position="22"/>
        <end position="331"/>
    </location>
</feature>
<dbReference type="CDD" id="cd13579">
    <property type="entry name" value="PBP2_Bug_NagM"/>
    <property type="match status" value="1"/>
</dbReference>
<evidence type="ECO:0000256" key="2">
    <source>
        <dbReference type="SAM" id="SignalP"/>
    </source>
</evidence>
<dbReference type="PIRSF" id="PIRSF017082">
    <property type="entry name" value="YflP"/>
    <property type="match status" value="1"/>
</dbReference>
<accession>A0A857JF42</accession>
<feature type="signal peptide" evidence="2">
    <location>
        <begin position="1"/>
        <end position="21"/>
    </location>
</feature>
<dbReference type="AlphaFoldDB" id="A0A857JF42"/>
<protein>
    <submittedName>
        <fullName evidence="3">Twin-arginine translocation pathway signal protein</fullName>
    </submittedName>
</protein>
<dbReference type="PANTHER" id="PTHR42928">
    <property type="entry name" value="TRICARBOXYLATE-BINDING PROTEIN"/>
    <property type="match status" value="1"/>
</dbReference>
<dbReference type="InterPro" id="IPR006311">
    <property type="entry name" value="TAT_signal"/>
</dbReference>
<keyword evidence="4" id="KW-1185">Reference proteome</keyword>
<dbReference type="Pfam" id="PF03401">
    <property type="entry name" value="TctC"/>
    <property type="match status" value="1"/>
</dbReference>
<sequence length="331" mass="34936">MMFSASRRRLMQAAALLPATAAWDIARAQGAVLESARVVNGFAAGGTADAVSRRIAEKLHPAYANAAFVENRTGASGQIAIQYVKSQPADGATMLLTPMSMLGIYPHTYKKLSYDPVADLTPVSIGSVFDYGFAVGPSVPDRIRTVPEYLAWCKGRPERAAFGSPAAGSSPHFIGILLGRAGGIEMTHVAYRGSQPAILDMIGGQIPAVSGPVGEFIQYVQAGKCRLLGVSGAKRSRFAPGTPTLVEQGFKDLAFSEWYGFFLPAKAAPDTVQKLNGTIRAALAQRDTIDGLAAMGLEAQGSTPEQLAAALKSDTERWRGIVKTIGFSADT</sequence>